<sequence length="106" mass="12247">MKATHKKRFEKSSGMHKARTEYFVGEGGGKKQRFFSSVRSGLLHHSLRGTLNSRRAASPLVRLLEWEDKWETPDHIQDVLPQNWGGTEKNRTVTYMVLKAKANDRH</sequence>
<evidence type="ECO:0000313" key="2">
    <source>
        <dbReference type="Proteomes" id="UP000887159"/>
    </source>
</evidence>
<gene>
    <name evidence="1" type="ORF">TNCV_244931</name>
</gene>
<protein>
    <submittedName>
        <fullName evidence="1">Uncharacterized protein</fullName>
    </submittedName>
</protein>
<evidence type="ECO:0000313" key="1">
    <source>
        <dbReference type="EMBL" id="GFX96706.1"/>
    </source>
</evidence>
<dbReference type="EMBL" id="BMAU01021193">
    <property type="protein sequence ID" value="GFX96706.1"/>
    <property type="molecule type" value="Genomic_DNA"/>
</dbReference>
<keyword evidence="2" id="KW-1185">Reference proteome</keyword>
<comment type="caution">
    <text evidence="1">The sequence shown here is derived from an EMBL/GenBank/DDBJ whole genome shotgun (WGS) entry which is preliminary data.</text>
</comment>
<name>A0A8X6UXN0_TRICX</name>
<organism evidence="1 2">
    <name type="scientific">Trichonephila clavipes</name>
    <name type="common">Golden silk orbweaver</name>
    <name type="synonym">Nephila clavipes</name>
    <dbReference type="NCBI Taxonomy" id="2585209"/>
    <lineage>
        <taxon>Eukaryota</taxon>
        <taxon>Metazoa</taxon>
        <taxon>Ecdysozoa</taxon>
        <taxon>Arthropoda</taxon>
        <taxon>Chelicerata</taxon>
        <taxon>Arachnida</taxon>
        <taxon>Araneae</taxon>
        <taxon>Araneomorphae</taxon>
        <taxon>Entelegynae</taxon>
        <taxon>Araneoidea</taxon>
        <taxon>Nephilidae</taxon>
        <taxon>Trichonephila</taxon>
    </lineage>
</organism>
<accession>A0A8X6UXN0</accession>
<proteinExistence type="predicted"/>
<dbReference type="AlphaFoldDB" id="A0A8X6UXN0"/>
<dbReference type="Proteomes" id="UP000887159">
    <property type="component" value="Unassembled WGS sequence"/>
</dbReference>
<reference evidence="1" key="1">
    <citation type="submission" date="2020-08" db="EMBL/GenBank/DDBJ databases">
        <title>Multicomponent nature underlies the extraordinary mechanical properties of spider dragline silk.</title>
        <authorList>
            <person name="Kono N."/>
            <person name="Nakamura H."/>
            <person name="Mori M."/>
            <person name="Yoshida Y."/>
            <person name="Ohtoshi R."/>
            <person name="Malay A.D."/>
            <person name="Moran D.A.P."/>
            <person name="Tomita M."/>
            <person name="Numata K."/>
            <person name="Arakawa K."/>
        </authorList>
    </citation>
    <scope>NUCLEOTIDE SEQUENCE</scope>
</reference>